<keyword evidence="5 6" id="KW-0472">Membrane</keyword>
<dbReference type="Pfam" id="PF02361">
    <property type="entry name" value="CbiQ"/>
    <property type="match status" value="1"/>
</dbReference>
<keyword evidence="4 6" id="KW-1133">Transmembrane helix</keyword>
<reference evidence="7 8" key="1">
    <citation type="submission" date="2016-11" db="EMBL/GenBank/DDBJ databases">
        <authorList>
            <person name="Jaros S."/>
            <person name="Januszkiewicz K."/>
            <person name="Wedrychowicz H."/>
        </authorList>
    </citation>
    <scope>NUCLEOTIDE SEQUENCE [LARGE SCALE GENOMIC DNA]</scope>
    <source>
        <strain evidence="7 8">DSM 17918</strain>
    </source>
</reference>
<dbReference type="InterPro" id="IPR003339">
    <property type="entry name" value="ABC/ECF_trnsptr_transmembrane"/>
</dbReference>
<evidence type="ECO:0000256" key="5">
    <source>
        <dbReference type="ARBA" id="ARBA00023136"/>
    </source>
</evidence>
<evidence type="ECO:0000256" key="1">
    <source>
        <dbReference type="ARBA" id="ARBA00004651"/>
    </source>
</evidence>
<dbReference type="RefSeq" id="WP_073342836.1">
    <property type="nucleotide sequence ID" value="NZ_FQVH01000011.1"/>
</dbReference>
<keyword evidence="2" id="KW-1003">Cell membrane</keyword>
<evidence type="ECO:0000256" key="2">
    <source>
        <dbReference type="ARBA" id="ARBA00022475"/>
    </source>
</evidence>
<evidence type="ECO:0000256" key="3">
    <source>
        <dbReference type="ARBA" id="ARBA00022692"/>
    </source>
</evidence>
<dbReference type="GO" id="GO:0006824">
    <property type="term" value="P:cobalt ion transport"/>
    <property type="evidence" value="ECO:0007669"/>
    <property type="project" value="InterPro"/>
</dbReference>
<keyword evidence="3 6" id="KW-0812">Transmembrane</keyword>
<evidence type="ECO:0000313" key="7">
    <source>
        <dbReference type="EMBL" id="SHF06655.1"/>
    </source>
</evidence>
<dbReference type="OrthoDB" id="9815246at2"/>
<feature type="transmembrane region" description="Helical" evidence="6">
    <location>
        <begin position="179"/>
        <end position="200"/>
    </location>
</feature>
<evidence type="ECO:0000256" key="6">
    <source>
        <dbReference type="SAM" id="Phobius"/>
    </source>
</evidence>
<name>A0A1M4YLF3_9THEO</name>
<feature type="transmembrane region" description="Helical" evidence="6">
    <location>
        <begin position="231"/>
        <end position="252"/>
    </location>
</feature>
<dbReference type="AlphaFoldDB" id="A0A1M4YLF3"/>
<keyword evidence="8" id="KW-1185">Reference proteome</keyword>
<evidence type="ECO:0000313" key="8">
    <source>
        <dbReference type="Proteomes" id="UP000184088"/>
    </source>
</evidence>
<proteinExistence type="predicted"/>
<dbReference type="Proteomes" id="UP000184088">
    <property type="component" value="Unassembled WGS sequence"/>
</dbReference>
<accession>A0A1M4YLF3</accession>
<comment type="subcellular location">
    <subcellularLocation>
        <location evidence="1">Cell membrane</location>
        <topology evidence="1">Multi-pass membrane protein</topology>
    </subcellularLocation>
</comment>
<dbReference type="NCBIfam" id="TIGR02454">
    <property type="entry name" value="ECF_T_CbiQ"/>
    <property type="match status" value="1"/>
</dbReference>
<evidence type="ECO:0000256" key="4">
    <source>
        <dbReference type="ARBA" id="ARBA00022989"/>
    </source>
</evidence>
<organism evidence="7 8">
    <name type="scientific">Caldanaerobius fijiensis DSM 17918</name>
    <dbReference type="NCBI Taxonomy" id="1121256"/>
    <lineage>
        <taxon>Bacteria</taxon>
        <taxon>Bacillati</taxon>
        <taxon>Bacillota</taxon>
        <taxon>Clostridia</taxon>
        <taxon>Thermoanaerobacterales</taxon>
        <taxon>Thermoanaerobacteraceae</taxon>
        <taxon>Caldanaerobius</taxon>
    </lineage>
</organism>
<sequence length="258" mass="29518">MPIDRYAYINRLRHVHPGEKIFFAFAMMLLSFIPNIYINIAIIIIIASISILRAGIPLRFYLKLMSLPLTFLFMGIITILFGTSNKPDVFIIYMRIAHIYIGLSKKGVATGILLFSRSLSIVSCLYFISLTTPMPEFMSVLKKMKVPSLLLDLMELIYRFLFVLIETAEQIYISQDSRLGYISFKTALNSLAYLISVLFIKSYTNAEQLYIAMESRCYNGDIRLLENSYKISYTNIAFIAFTVFTLIALVLWTGGYTS</sequence>
<feature type="transmembrane region" description="Helical" evidence="6">
    <location>
        <begin position="103"/>
        <end position="128"/>
    </location>
</feature>
<protein>
    <submittedName>
        <fullName evidence="7">Cobalt/nickel transport system permease protein</fullName>
    </submittedName>
</protein>
<feature type="transmembrane region" description="Helical" evidence="6">
    <location>
        <begin position="21"/>
        <end position="54"/>
    </location>
</feature>
<dbReference type="PANTHER" id="PTHR43723:SF1">
    <property type="entry name" value="COBALT TRANSPORT PROTEIN CBIQ"/>
    <property type="match status" value="1"/>
</dbReference>
<dbReference type="InterPro" id="IPR052770">
    <property type="entry name" value="Cobalt_transport_CbiQ"/>
</dbReference>
<dbReference type="InterPro" id="IPR012809">
    <property type="entry name" value="ECF_CbiQ"/>
</dbReference>
<gene>
    <name evidence="7" type="ORF">SAMN02746089_01234</name>
</gene>
<dbReference type="STRING" id="1121256.SAMN02746089_01234"/>
<dbReference type="CDD" id="cd16914">
    <property type="entry name" value="EcfT"/>
    <property type="match status" value="1"/>
</dbReference>
<dbReference type="PANTHER" id="PTHR43723">
    <property type="entry name" value="COBALT TRANSPORT PROTEIN CBIQ"/>
    <property type="match status" value="1"/>
</dbReference>
<dbReference type="GO" id="GO:0043190">
    <property type="term" value="C:ATP-binding cassette (ABC) transporter complex"/>
    <property type="evidence" value="ECO:0007669"/>
    <property type="project" value="InterPro"/>
</dbReference>
<dbReference type="EMBL" id="FQVH01000011">
    <property type="protein sequence ID" value="SHF06655.1"/>
    <property type="molecule type" value="Genomic_DNA"/>
</dbReference>